<accession>L9YGF9</accession>
<dbReference type="Proteomes" id="UP000011618">
    <property type="component" value="Unassembled WGS sequence"/>
</dbReference>
<evidence type="ECO:0000313" key="2">
    <source>
        <dbReference type="EMBL" id="ELY73210.1"/>
    </source>
</evidence>
<evidence type="ECO:0000313" key="3">
    <source>
        <dbReference type="Proteomes" id="UP000011618"/>
    </source>
</evidence>
<evidence type="ECO:0000256" key="1">
    <source>
        <dbReference type="SAM" id="MobiDB-lite"/>
    </source>
</evidence>
<comment type="caution">
    <text evidence="2">The sequence shown here is derived from an EMBL/GenBank/DDBJ whole genome shotgun (WGS) entry which is preliminary data.</text>
</comment>
<dbReference type="AlphaFoldDB" id="L9YGF9"/>
<reference evidence="2 3" key="1">
    <citation type="journal article" date="2014" name="PLoS Genet.">
        <title>Phylogenetically driven sequencing of extremely halophilic archaea reveals strategies for static and dynamic osmo-response.</title>
        <authorList>
            <person name="Becker E.A."/>
            <person name="Seitzer P.M."/>
            <person name="Tritt A."/>
            <person name="Larsen D."/>
            <person name="Krusor M."/>
            <person name="Yao A.I."/>
            <person name="Wu D."/>
            <person name="Madern D."/>
            <person name="Eisen J.A."/>
            <person name="Darling A.E."/>
            <person name="Facciotti M.T."/>
        </authorList>
    </citation>
    <scope>NUCLEOTIDE SEQUENCE [LARGE SCALE GENOMIC DNA]</scope>
    <source>
        <strain evidence="2 3">DSM 3751</strain>
    </source>
</reference>
<dbReference type="RefSeq" id="WP_006187029.1">
    <property type="nucleotide sequence ID" value="NZ_AOII01000099.1"/>
</dbReference>
<dbReference type="EMBL" id="AOII01000099">
    <property type="protein sequence ID" value="ELY73210.1"/>
    <property type="molecule type" value="Genomic_DNA"/>
</dbReference>
<name>L9YGF9_9EURY</name>
<proteinExistence type="predicted"/>
<feature type="region of interest" description="Disordered" evidence="1">
    <location>
        <begin position="117"/>
        <end position="173"/>
    </location>
</feature>
<feature type="region of interest" description="Disordered" evidence="1">
    <location>
        <begin position="225"/>
        <end position="251"/>
    </location>
</feature>
<protein>
    <submittedName>
        <fullName evidence="2">Uncharacterized protein</fullName>
    </submittedName>
</protein>
<sequence length="251" mass="26829">MSVDVDASDDDLLGQPVDEAFIERMRERLLSSARSVKTDGDDLVNLAEQFQAEADVLADAYDGVDGDELEAEILETFDEAIVLQHETAKDIDDRPLAERVQDRVDAVIDRVLGRTVGETNDAGEGDDRGAVGDPFGGEATEAGSETIGSPFAGEGDTHPAADPNAEDVVGRSDEDRIATEIRALRDQRIAALADQTDMTYREIGESFDVTAATVARAVEQYGEAVNETEAETETDIAGALPEQATDGEGRP</sequence>
<dbReference type="PATRIC" id="fig|1227495.3.peg.3490"/>
<gene>
    <name evidence="2" type="ORF">C487_17450</name>
</gene>
<organism evidence="2 3">
    <name type="scientific">Natrinema pallidum DSM 3751</name>
    <dbReference type="NCBI Taxonomy" id="1227495"/>
    <lineage>
        <taxon>Archaea</taxon>
        <taxon>Methanobacteriati</taxon>
        <taxon>Methanobacteriota</taxon>
        <taxon>Stenosarchaea group</taxon>
        <taxon>Halobacteria</taxon>
        <taxon>Halobacteriales</taxon>
        <taxon>Natrialbaceae</taxon>
        <taxon>Natrinema</taxon>
    </lineage>
</organism>